<dbReference type="AlphaFoldDB" id="A0A6M2BV07"/>
<evidence type="ECO:0008006" key="3">
    <source>
        <dbReference type="Google" id="ProtNLM"/>
    </source>
</evidence>
<dbReference type="RefSeq" id="WP_166257967.1">
    <property type="nucleotide sequence ID" value="NZ_JAAMOW010000007.1"/>
</dbReference>
<organism evidence="1 2">
    <name type="scientific">Solimonas terrae</name>
    <dbReference type="NCBI Taxonomy" id="1396819"/>
    <lineage>
        <taxon>Bacteria</taxon>
        <taxon>Pseudomonadati</taxon>
        <taxon>Pseudomonadota</taxon>
        <taxon>Gammaproteobacteria</taxon>
        <taxon>Nevskiales</taxon>
        <taxon>Nevskiaceae</taxon>
        <taxon>Solimonas</taxon>
    </lineage>
</organism>
<proteinExistence type="predicted"/>
<comment type="caution">
    <text evidence="1">The sequence shown here is derived from an EMBL/GenBank/DDBJ whole genome shotgun (WGS) entry which is preliminary data.</text>
</comment>
<dbReference type="InterPro" id="IPR012349">
    <property type="entry name" value="Split_barrel_FMN-bd"/>
</dbReference>
<protein>
    <recommendedName>
        <fullName evidence="3">Pyridoxamine 5'-phosphate oxidase putative domain-containing protein</fullName>
    </recommendedName>
</protein>
<dbReference type="Proteomes" id="UP000472676">
    <property type="component" value="Unassembled WGS sequence"/>
</dbReference>
<accession>A0A6M2BV07</accession>
<gene>
    <name evidence="1" type="ORF">G7Y85_13470</name>
</gene>
<evidence type="ECO:0000313" key="1">
    <source>
        <dbReference type="EMBL" id="NGY05777.1"/>
    </source>
</evidence>
<evidence type="ECO:0000313" key="2">
    <source>
        <dbReference type="Proteomes" id="UP000472676"/>
    </source>
</evidence>
<dbReference type="EMBL" id="JAAMOW010000007">
    <property type="protein sequence ID" value="NGY05777.1"/>
    <property type="molecule type" value="Genomic_DNA"/>
</dbReference>
<sequence length="165" mass="17481">MGEAAVTLSAAQAAFIEGPRSIYATSCDARFRPSLARLLGCIVADDRRQLILLAHPLQADRLLHDVEQSGVLAVVFNAPETHQTLQLKGTGRRLAAPPADAEALVQRHLDAFVAALGPRGFTPELVHAVIRGSPEPAVAIGFRPQTLFEQTPGPQAGQRIAGNAP</sequence>
<reference evidence="1 2" key="1">
    <citation type="journal article" date="2014" name="Int. J. Syst. Evol. Microbiol.">
        <title>Solimonas terrae sp. nov., isolated from soil.</title>
        <authorList>
            <person name="Kim S.J."/>
            <person name="Moon J.Y."/>
            <person name="Weon H.Y."/>
            <person name="Ahn J.H."/>
            <person name="Chen W.M."/>
            <person name="Kwon S.W."/>
        </authorList>
    </citation>
    <scope>NUCLEOTIDE SEQUENCE [LARGE SCALE GENOMIC DNA]</scope>
    <source>
        <strain evidence="1 2">KIS83-12</strain>
    </source>
</reference>
<name>A0A6M2BV07_9GAMM</name>
<keyword evidence="2" id="KW-1185">Reference proteome</keyword>
<dbReference type="Gene3D" id="2.30.110.10">
    <property type="entry name" value="Electron Transport, Fmn-binding Protein, Chain A"/>
    <property type="match status" value="1"/>
</dbReference>